<keyword evidence="2" id="KW-1185">Reference proteome</keyword>
<reference evidence="2" key="2">
    <citation type="submission" date="2015-01" db="EMBL/GenBank/DDBJ databases">
        <title>Evolutionary Origins and Diversification of the Mycorrhizal Mutualists.</title>
        <authorList>
            <consortium name="DOE Joint Genome Institute"/>
            <consortium name="Mycorrhizal Genomics Consortium"/>
            <person name="Kohler A."/>
            <person name="Kuo A."/>
            <person name="Nagy L.G."/>
            <person name="Floudas D."/>
            <person name="Copeland A."/>
            <person name="Barry K.W."/>
            <person name="Cichocki N."/>
            <person name="Veneault-Fourrey C."/>
            <person name="LaButti K."/>
            <person name="Lindquist E.A."/>
            <person name="Lipzen A."/>
            <person name="Lundell T."/>
            <person name="Morin E."/>
            <person name="Murat C."/>
            <person name="Riley R."/>
            <person name="Ohm R."/>
            <person name="Sun H."/>
            <person name="Tunlid A."/>
            <person name="Henrissat B."/>
            <person name="Grigoriev I.V."/>
            <person name="Hibbett D.S."/>
            <person name="Martin F."/>
        </authorList>
    </citation>
    <scope>NUCLEOTIDE SEQUENCE [LARGE SCALE GENOMIC DNA]</scope>
    <source>
        <strain evidence="2">Ve08.2h10</strain>
    </source>
</reference>
<dbReference type="AlphaFoldDB" id="A0A0D0DYL7"/>
<reference evidence="1 2" key="1">
    <citation type="submission" date="2014-04" db="EMBL/GenBank/DDBJ databases">
        <authorList>
            <consortium name="DOE Joint Genome Institute"/>
            <person name="Kuo A."/>
            <person name="Kohler A."/>
            <person name="Jargeat P."/>
            <person name="Nagy L.G."/>
            <person name="Floudas D."/>
            <person name="Copeland A."/>
            <person name="Barry K.W."/>
            <person name="Cichocki N."/>
            <person name="Veneault-Fourrey C."/>
            <person name="LaButti K."/>
            <person name="Lindquist E.A."/>
            <person name="Lipzen A."/>
            <person name="Lundell T."/>
            <person name="Morin E."/>
            <person name="Murat C."/>
            <person name="Sun H."/>
            <person name="Tunlid A."/>
            <person name="Henrissat B."/>
            <person name="Grigoriev I.V."/>
            <person name="Hibbett D.S."/>
            <person name="Martin F."/>
            <person name="Nordberg H.P."/>
            <person name="Cantor M.N."/>
            <person name="Hua S.X."/>
        </authorList>
    </citation>
    <scope>NUCLEOTIDE SEQUENCE [LARGE SCALE GENOMIC DNA]</scope>
    <source>
        <strain evidence="1 2">Ve08.2h10</strain>
    </source>
</reference>
<dbReference type="InParanoid" id="A0A0D0DYL7"/>
<gene>
    <name evidence="1" type="ORF">PAXRUDRAFT_38013</name>
</gene>
<accession>A0A0D0DYL7</accession>
<name>A0A0D0DYL7_9AGAM</name>
<evidence type="ECO:0000313" key="2">
    <source>
        <dbReference type="Proteomes" id="UP000054538"/>
    </source>
</evidence>
<dbReference type="PANTHER" id="PTHR37610">
    <property type="entry name" value="CCHC-TYPE DOMAIN-CONTAINING PROTEIN"/>
    <property type="match status" value="1"/>
</dbReference>
<dbReference type="PANTHER" id="PTHR37610:SF40">
    <property type="entry name" value="OS01G0909600 PROTEIN"/>
    <property type="match status" value="1"/>
</dbReference>
<dbReference type="EMBL" id="KN825348">
    <property type="protein sequence ID" value="KIK91779.1"/>
    <property type="molecule type" value="Genomic_DNA"/>
</dbReference>
<dbReference type="Pfam" id="PF14223">
    <property type="entry name" value="Retrotran_gag_2"/>
    <property type="match status" value="1"/>
</dbReference>
<dbReference type="Proteomes" id="UP000054538">
    <property type="component" value="Unassembled WGS sequence"/>
</dbReference>
<proteinExistence type="predicted"/>
<feature type="non-terminal residue" evidence="1">
    <location>
        <position position="1"/>
    </location>
</feature>
<sequence length="97" mass="11114">SRLYDVLSLKNNGSNFQYWKHRVLTVLNLRGLMGLINGTESKPDPSNPLVLENWVIRDKEAQAQITLTLKDKPLSGVLYVNTAQEAWKKLKEQYEGK</sequence>
<evidence type="ECO:0000313" key="1">
    <source>
        <dbReference type="EMBL" id="KIK91779.1"/>
    </source>
</evidence>
<organism evidence="1 2">
    <name type="scientific">Paxillus rubicundulus Ve08.2h10</name>
    <dbReference type="NCBI Taxonomy" id="930991"/>
    <lineage>
        <taxon>Eukaryota</taxon>
        <taxon>Fungi</taxon>
        <taxon>Dikarya</taxon>
        <taxon>Basidiomycota</taxon>
        <taxon>Agaricomycotina</taxon>
        <taxon>Agaricomycetes</taxon>
        <taxon>Agaricomycetidae</taxon>
        <taxon>Boletales</taxon>
        <taxon>Paxilineae</taxon>
        <taxon>Paxillaceae</taxon>
        <taxon>Paxillus</taxon>
    </lineage>
</organism>
<dbReference type="HOGENOM" id="CLU_2352317_0_0_1"/>
<dbReference type="OrthoDB" id="2688180at2759"/>
<evidence type="ECO:0008006" key="3">
    <source>
        <dbReference type="Google" id="ProtNLM"/>
    </source>
</evidence>
<feature type="non-terminal residue" evidence="1">
    <location>
        <position position="97"/>
    </location>
</feature>
<protein>
    <recommendedName>
        <fullName evidence="3">Retrotransposon Copia-like N-terminal domain-containing protein</fullName>
    </recommendedName>
</protein>